<accession>A0A833RWZ3</accession>
<dbReference type="Pfam" id="PF07727">
    <property type="entry name" value="RVT_2"/>
    <property type="match status" value="1"/>
</dbReference>
<evidence type="ECO:0000313" key="3">
    <source>
        <dbReference type="Proteomes" id="UP000602510"/>
    </source>
</evidence>
<dbReference type="Proteomes" id="UP000602510">
    <property type="component" value="Unassembled WGS sequence"/>
</dbReference>
<protein>
    <submittedName>
        <fullName evidence="2">Reverse transcriptase (RNA-dependent DNA polymerase)</fullName>
    </submittedName>
</protein>
<name>A0A833RWZ3_PHYIN</name>
<gene>
    <name evidence="2" type="ORF">GN244_ATG13045</name>
</gene>
<keyword evidence="2" id="KW-0808">Transferase</keyword>
<organism evidence="2 3">
    <name type="scientific">Phytophthora infestans</name>
    <name type="common">Potato late blight agent</name>
    <name type="synonym">Botrytis infestans</name>
    <dbReference type="NCBI Taxonomy" id="4787"/>
    <lineage>
        <taxon>Eukaryota</taxon>
        <taxon>Sar</taxon>
        <taxon>Stramenopiles</taxon>
        <taxon>Oomycota</taxon>
        <taxon>Peronosporomycetes</taxon>
        <taxon>Peronosporales</taxon>
        <taxon>Peronosporaceae</taxon>
        <taxon>Phytophthora</taxon>
    </lineage>
</organism>
<dbReference type="GO" id="GO:0003964">
    <property type="term" value="F:RNA-directed DNA polymerase activity"/>
    <property type="evidence" value="ECO:0007669"/>
    <property type="project" value="UniProtKB-KW"/>
</dbReference>
<dbReference type="EMBL" id="WSZM01000334">
    <property type="protein sequence ID" value="KAF4034932.1"/>
    <property type="molecule type" value="Genomic_DNA"/>
</dbReference>
<sequence length="79" mass="9405">MEKTTRKRSVLVVAVQRRMNRLQLDIKTVFLNSELEEHIYLEPAEGFESPDGYVWRLFQALFGLNRLQKHDTTTSLEFY</sequence>
<dbReference type="AlphaFoldDB" id="A0A833RWZ3"/>
<dbReference type="InterPro" id="IPR013103">
    <property type="entry name" value="RVT_2"/>
</dbReference>
<evidence type="ECO:0000313" key="2">
    <source>
        <dbReference type="EMBL" id="KAF4034932.1"/>
    </source>
</evidence>
<keyword evidence="3" id="KW-1185">Reference proteome</keyword>
<keyword evidence="2" id="KW-0695">RNA-directed DNA polymerase</keyword>
<proteinExistence type="predicted"/>
<feature type="domain" description="Reverse transcriptase Ty1/copia-type" evidence="1">
    <location>
        <begin position="10"/>
        <end position="66"/>
    </location>
</feature>
<comment type="caution">
    <text evidence="2">The sequence shown here is derived from an EMBL/GenBank/DDBJ whole genome shotgun (WGS) entry which is preliminary data.</text>
</comment>
<keyword evidence="2" id="KW-0548">Nucleotidyltransferase</keyword>
<reference evidence="2" key="1">
    <citation type="submission" date="2020-04" db="EMBL/GenBank/DDBJ databases">
        <title>Hybrid Assembly of Korean Phytophthora infestans isolates.</title>
        <authorList>
            <person name="Prokchorchik M."/>
            <person name="Lee Y."/>
            <person name="Seo J."/>
            <person name="Cho J.-H."/>
            <person name="Park Y.-E."/>
            <person name="Jang D.-C."/>
            <person name="Im J.-S."/>
            <person name="Choi J.-G."/>
            <person name="Park H.-J."/>
            <person name="Lee G.-B."/>
            <person name="Lee Y.-G."/>
            <person name="Hong S.-Y."/>
            <person name="Cho K."/>
            <person name="Sohn K.H."/>
        </authorList>
    </citation>
    <scope>NUCLEOTIDE SEQUENCE</scope>
    <source>
        <strain evidence="2">KR_1_A1</strain>
    </source>
</reference>
<evidence type="ECO:0000259" key="1">
    <source>
        <dbReference type="Pfam" id="PF07727"/>
    </source>
</evidence>